<dbReference type="EMBL" id="JAJSOF020000005">
    <property type="protein sequence ID" value="KAJ4448035.1"/>
    <property type="molecule type" value="Genomic_DNA"/>
</dbReference>
<protein>
    <submittedName>
        <fullName evidence="1">Uncharacterized protein</fullName>
    </submittedName>
</protein>
<gene>
    <name evidence="1" type="ORF">ANN_10047</name>
</gene>
<reference evidence="1 2" key="1">
    <citation type="journal article" date="2022" name="Allergy">
        <title>Genome assembly and annotation of Periplaneta americana reveal a comprehensive cockroach allergen profile.</title>
        <authorList>
            <person name="Wang L."/>
            <person name="Xiong Q."/>
            <person name="Saelim N."/>
            <person name="Wang L."/>
            <person name="Nong W."/>
            <person name="Wan A.T."/>
            <person name="Shi M."/>
            <person name="Liu X."/>
            <person name="Cao Q."/>
            <person name="Hui J.H.L."/>
            <person name="Sookrung N."/>
            <person name="Leung T.F."/>
            <person name="Tungtrongchitr A."/>
            <person name="Tsui S.K.W."/>
        </authorList>
    </citation>
    <scope>NUCLEOTIDE SEQUENCE [LARGE SCALE GENOMIC DNA]</scope>
    <source>
        <strain evidence="1">PWHHKU_190912</strain>
    </source>
</reference>
<keyword evidence="2" id="KW-1185">Reference proteome</keyword>
<name>A0ABQ8TRP0_PERAM</name>
<organism evidence="1 2">
    <name type="scientific">Periplaneta americana</name>
    <name type="common">American cockroach</name>
    <name type="synonym">Blatta americana</name>
    <dbReference type="NCBI Taxonomy" id="6978"/>
    <lineage>
        <taxon>Eukaryota</taxon>
        <taxon>Metazoa</taxon>
        <taxon>Ecdysozoa</taxon>
        <taxon>Arthropoda</taxon>
        <taxon>Hexapoda</taxon>
        <taxon>Insecta</taxon>
        <taxon>Pterygota</taxon>
        <taxon>Neoptera</taxon>
        <taxon>Polyneoptera</taxon>
        <taxon>Dictyoptera</taxon>
        <taxon>Blattodea</taxon>
        <taxon>Blattoidea</taxon>
        <taxon>Blattidae</taxon>
        <taxon>Blattinae</taxon>
        <taxon>Periplaneta</taxon>
    </lineage>
</organism>
<comment type="caution">
    <text evidence="1">The sequence shown here is derived from an EMBL/GenBank/DDBJ whole genome shotgun (WGS) entry which is preliminary data.</text>
</comment>
<evidence type="ECO:0000313" key="1">
    <source>
        <dbReference type="EMBL" id="KAJ4448035.1"/>
    </source>
</evidence>
<dbReference type="Proteomes" id="UP001148838">
    <property type="component" value="Unassembled WGS sequence"/>
</dbReference>
<sequence length="164" mass="18850">MINMESRKTHNQSLRQGRDAILSFTKTFERSRHFQLTIFYTNYVGVYVGLTDKVYGFSKMVPRLIRQKIQCQFYAVCFQGTSFLGVATFPGLPARLTLQSVVLPEVQSVRKQAPTDDMKIPIAQEIANIDGEMLERATPNFRERLEACIERDGHLLKDIIFKTI</sequence>
<evidence type="ECO:0000313" key="2">
    <source>
        <dbReference type="Proteomes" id="UP001148838"/>
    </source>
</evidence>
<accession>A0ABQ8TRP0</accession>
<proteinExistence type="predicted"/>